<proteinExistence type="predicted"/>
<evidence type="ECO:0000313" key="2">
    <source>
        <dbReference type="Proteomes" id="UP000176233"/>
    </source>
</evidence>
<protein>
    <submittedName>
        <fullName evidence="1">Uncharacterized protein</fullName>
    </submittedName>
</protein>
<organism evidence="1 2">
    <name type="scientific">Candidatus Doudnabacteria bacterium RIFCSPHIGHO2_01_FULL_45_18</name>
    <dbReference type="NCBI Taxonomy" id="1817823"/>
    <lineage>
        <taxon>Bacteria</taxon>
        <taxon>Candidatus Doudnaibacteriota</taxon>
    </lineage>
</organism>
<accession>A0A1F5NQY3</accession>
<sequence>MAPGEKHFWAWESITQIGSQEKDCASRVEADGTDCIKKTPEKTAQKTKKKTILIQTRIL</sequence>
<gene>
    <name evidence="1" type="ORF">A2660_02765</name>
</gene>
<evidence type="ECO:0000313" key="1">
    <source>
        <dbReference type="EMBL" id="OGE79993.1"/>
    </source>
</evidence>
<dbReference type="Proteomes" id="UP000176233">
    <property type="component" value="Unassembled WGS sequence"/>
</dbReference>
<reference evidence="1 2" key="1">
    <citation type="journal article" date="2016" name="Nat. Commun.">
        <title>Thousands of microbial genomes shed light on interconnected biogeochemical processes in an aquifer system.</title>
        <authorList>
            <person name="Anantharaman K."/>
            <person name="Brown C.T."/>
            <person name="Hug L.A."/>
            <person name="Sharon I."/>
            <person name="Castelle C.J."/>
            <person name="Probst A.J."/>
            <person name="Thomas B.C."/>
            <person name="Singh A."/>
            <person name="Wilkins M.J."/>
            <person name="Karaoz U."/>
            <person name="Brodie E.L."/>
            <person name="Williams K.H."/>
            <person name="Hubbard S.S."/>
            <person name="Banfield J.F."/>
        </authorList>
    </citation>
    <scope>NUCLEOTIDE SEQUENCE [LARGE SCALE GENOMIC DNA]</scope>
</reference>
<comment type="caution">
    <text evidence="1">The sequence shown here is derived from an EMBL/GenBank/DDBJ whole genome shotgun (WGS) entry which is preliminary data.</text>
</comment>
<dbReference type="AlphaFoldDB" id="A0A1F5NQY3"/>
<name>A0A1F5NQY3_9BACT</name>
<dbReference type="EMBL" id="MFEJ01000023">
    <property type="protein sequence ID" value="OGE79993.1"/>
    <property type="molecule type" value="Genomic_DNA"/>
</dbReference>